<organism evidence="1 2">
    <name type="scientific">Rheinheimera salexigens</name>
    <dbReference type="NCBI Taxonomy" id="1628148"/>
    <lineage>
        <taxon>Bacteria</taxon>
        <taxon>Pseudomonadati</taxon>
        <taxon>Pseudomonadota</taxon>
        <taxon>Gammaproteobacteria</taxon>
        <taxon>Chromatiales</taxon>
        <taxon>Chromatiaceae</taxon>
        <taxon>Rheinheimera</taxon>
    </lineage>
</organism>
<protein>
    <submittedName>
        <fullName evidence="1">Uncharacterized protein</fullName>
    </submittedName>
</protein>
<dbReference type="STRING" id="1628148.BI198_10145"/>
<reference evidence="2" key="1">
    <citation type="submission" date="2016-09" db="EMBL/GenBank/DDBJ databases">
        <authorList>
            <person name="Wan X."/>
            <person name="Hou S."/>
        </authorList>
    </citation>
    <scope>NUCLEOTIDE SEQUENCE [LARGE SCALE GENOMIC DNA]</scope>
    <source>
        <strain evidence="2">KH87</strain>
    </source>
</reference>
<gene>
    <name evidence="1" type="ORF">BI198_10145</name>
</gene>
<comment type="caution">
    <text evidence="1">The sequence shown here is derived from an EMBL/GenBank/DDBJ whole genome shotgun (WGS) entry which is preliminary data.</text>
</comment>
<dbReference type="AlphaFoldDB" id="A0A1E7Q727"/>
<dbReference type="Proteomes" id="UP000242258">
    <property type="component" value="Unassembled WGS sequence"/>
</dbReference>
<evidence type="ECO:0000313" key="1">
    <source>
        <dbReference type="EMBL" id="OEY69883.1"/>
    </source>
</evidence>
<sequence>MRKTDGIFPEPPADGNFKSHLLLNSVKTRLSRLTKTAVPVKIALKTSGRQIIVAIARSFY</sequence>
<keyword evidence="2" id="KW-1185">Reference proteome</keyword>
<accession>A0A1E7Q727</accession>
<name>A0A1E7Q727_9GAMM</name>
<evidence type="ECO:0000313" key="2">
    <source>
        <dbReference type="Proteomes" id="UP000242258"/>
    </source>
</evidence>
<dbReference type="EMBL" id="MKEK01000001">
    <property type="protein sequence ID" value="OEY69883.1"/>
    <property type="molecule type" value="Genomic_DNA"/>
</dbReference>
<proteinExistence type="predicted"/>